<sequence length="708" mass="75551">MTGIALPAPLSAQGQATDAELEDLIPDSAVDNPQGWASDSSDPGGDTPEEEFGADGADLDPETPLADLPDLAVEWPDDLELPPLDIDLPEEDIQFADLEIAGPEVAFTEADLVRLNDSLTLGFPQLDPPFTERGDFVERFEALSTIEELDGDDENIAQLAARAREDEELLAELLRVYGFYDGRIARSIGTSGAAGGADNANPPRPTVRFDVIPGQRYRFGAIDLGALGTARDADVLRRAFEIQPGDPMQSDRIETERFDLDTALGEFGYAFATIDEPQLLIDHDRDEGDLTMPVTPGGKYVFGAVTSSDENFLPGDHLATIARFDPGDIYQRSLELDLRRAITATGLVSSVTITPREVSAPVGDEPGVVAMDVGIERADLRTIAGAIGYGSEEGFRLAASWEHRNLFPPEGALKVRGILGTQEQLFGVGLRKNNFGGRDRILSLDAYASTIDSPAFDANTAGLVATYERRSTLLFQKPVSWSAGVELVATDERPPAVGGVAAPRSTYLVAAIPGYILLDSTDDLLDPTEGFRVSANLSPEVSRNRGTQSFYLRARTDASTYKQVTDKVVIAARAAFGAIPGTDLANIAPSRRYYAGGGGSVRGYGFRQIGPRDTLGDPSGGRSVVEGAVEARIRTGFFDGAVSVVPFLDAGSVSQDVIPDFDEIKLGVGVGLRYHTGFGPLRLDVGVPLNPGPDDSPVAVYVSLGQAF</sequence>
<comment type="caution">
    <text evidence="7">The sequence shown here is derived from an EMBL/GenBank/DDBJ whole genome shotgun (WGS) entry which is preliminary data.</text>
</comment>
<evidence type="ECO:0000256" key="1">
    <source>
        <dbReference type="ARBA" id="ARBA00004370"/>
    </source>
</evidence>
<dbReference type="RefSeq" id="WP_160660813.1">
    <property type="nucleotide sequence ID" value="NZ_BAABDV010000001.1"/>
</dbReference>
<keyword evidence="3" id="KW-0472">Membrane</keyword>
<accession>A0A844Y729</accession>
<protein>
    <submittedName>
        <fullName evidence="7">BamA/TamA family outer membrane protein</fullName>
    </submittedName>
</protein>
<keyword evidence="2" id="KW-1134">Transmembrane beta strand</keyword>
<dbReference type="EMBL" id="WTYD01000001">
    <property type="protein sequence ID" value="MXO54024.1"/>
    <property type="molecule type" value="Genomic_DNA"/>
</dbReference>
<dbReference type="PANTHER" id="PTHR12815:SF42">
    <property type="entry name" value="BACTERIAL SURFACE ANTIGEN (D15) DOMAIN-CONTAINING PROTEIN"/>
    <property type="match status" value="1"/>
</dbReference>
<dbReference type="InterPro" id="IPR039910">
    <property type="entry name" value="D15-like"/>
</dbReference>
<feature type="region of interest" description="Disordered" evidence="4">
    <location>
        <begin position="26"/>
        <end position="61"/>
    </location>
</feature>
<dbReference type="InterPro" id="IPR000184">
    <property type="entry name" value="Bac_surfAg_D15"/>
</dbReference>
<dbReference type="GO" id="GO:0019867">
    <property type="term" value="C:outer membrane"/>
    <property type="evidence" value="ECO:0007669"/>
    <property type="project" value="InterPro"/>
</dbReference>
<dbReference type="Gene3D" id="2.40.160.50">
    <property type="entry name" value="membrane protein fhac: a member of the omp85/tpsb transporter family"/>
    <property type="match status" value="1"/>
</dbReference>
<dbReference type="PANTHER" id="PTHR12815">
    <property type="entry name" value="SORTING AND ASSEMBLY MACHINERY SAMM50 PROTEIN FAMILY MEMBER"/>
    <property type="match status" value="1"/>
</dbReference>
<dbReference type="OrthoDB" id="9769707at2"/>
<keyword evidence="2" id="KW-0812">Transmembrane</keyword>
<dbReference type="Gene3D" id="3.10.20.310">
    <property type="entry name" value="membrane protein fhac"/>
    <property type="match status" value="2"/>
</dbReference>
<dbReference type="Pfam" id="PF01103">
    <property type="entry name" value="Omp85"/>
    <property type="match status" value="1"/>
</dbReference>
<reference evidence="7 8" key="1">
    <citation type="submission" date="2019-12" db="EMBL/GenBank/DDBJ databases">
        <title>Genomic-based taxomic classification of the family Erythrobacteraceae.</title>
        <authorList>
            <person name="Xu L."/>
        </authorList>
    </citation>
    <scope>NUCLEOTIDE SEQUENCE [LARGE SCALE GENOMIC DNA]</scope>
    <source>
        <strain evidence="7 8">JCM 17468</strain>
    </source>
</reference>
<evidence type="ECO:0000256" key="3">
    <source>
        <dbReference type="ARBA" id="ARBA00023136"/>
    </source>
</evidence>
<evidence type="ECO:0000313" key="8">
    <source>
        <dbReference type="Proteomes" id="UP000430272"/>
    </source>
</evidence>
<evidence type="ECO:0000259" key="5">
    <source>
        <dbReference type="Pfam" id="PF01103"/>
    </source>
</evidence>
<evidence type="ECO:0000256" key="2">
    <source>
        <dbReference type="ARBA" id="ARBA00022452"/>
    </source>
</evidence>
<evidence type="ECO:0000259" key="6">
    <source>
        <dbReference type="Pfam" id="PF07244"/>
    </source>
</evidence>
<dbReference type="Proteomes" id="UP000430272">
    <property type="component" value="Unassembled WGS sequence"/>
</dbReference>
<dbReference type="Pfam" id="PF07244">
    <property type="entry name" value="POTRA"/>
    <property type="match status" value="1"/>
</dbReference>
<feature type="domain" description="POTRA" evidence="6">
    <location>
        <begin position="232"/>
        <end position="297"/>
    </location>
</feature>
<evidence type="ECO:0000256" key="4">
    <source>
        <dbReference type="SAM" id="MobiDB-lite"/>
    </source>
</evidence>
<feature type="domain" description="Bacterial surface antigen (D15)" evidence="5">
    <location>
        <begin position="413"/>
        <end position="708"/>
    </location>
</feature>
<dbReference type="InterPro" id="IPR010827">
    <property type="entry name" value="BamA/TamA_POTRA"/>
</dbReference>
<organism evidence="7 8">
    <name type="scientific">Qipengyuania pelagi</name>
    <dbReference type="NCBI Taxonomy" id="994320"/>
    <lineage>
        <taxon>Bacteria</taxon>
        <taxon>Pseudomonadati</taxon>
        <taxon>Pseudomonadota</taxon>
        <taxon>Alphaproteobacteria</taxon>
        <taxon>Sphingomonadales</taxon>
        <taxon>Erythrobacteraceae</taxon>
        <taxon>Qipengyuania</taxon>
    </lineage>
</organism>
<dbReference type="AlphaFoldDB" id="A0A844Y729"/>
<name>A0A844Y729_9SPHN</name>
<feature type="compositionally biased region" description="Acidic residues" evidence="4">
    <location>
        <begin position="47"/>
        <end position="61"/>
    </location>
</feature>
<gene>
    <name evidence="7" type="ORF">GRI47_08390</name>
</gene>
<comment type="subcellular location">
    <subcellularLocation>
        <location evidence="1">Membrane</location>
    </subcellularLocation>
</comment>
<proteinExistence type="predicted"/>
<keyword evidence="8" id="KW-1185">Reference proteome</keyword>
<evidence type="ECO:0000313" key="7">
    <source>
        <dbReference type="EMBL" id="MXO54024.1"/>
    </source>
</evidence>